<dbReference type="PANTHER" id="PTHR13096:SF8">
    <property type="entry name" value="RIBOSOMAL OXYGENASE 1"/>
    <property type="match status" value="1"/>
</dbReference>
<reference evidence="5" key="1">
    <citation type="submission" date="2021-03" db="EMBL/GenBank/DDBJ databases">
        <authorList>
            <person name="Wang G."/>
        </authorList>
    </citation>
    <scope>NUCLEOTIDE SEQUENCE</scope>
    <source>
        <strain evidence="5">KCTC 12899</strain>
    </source>
</reference>
<evidence type="ECO:0000256" key="1">
    <source>
        <dbReference type="ARBA" id="ARBA00001954"/>
    </source>
</evidence>
<proteinExistence type="predicted"/>
<dbReference type="InterPro" id="IPR039994">
    <property type="entry name" value="NO66-like"/>
</dbReference>
<comment type="cofactor">
    <cofactor evidence="1">
        <name>Fe(2+)</name>
        <dbReference type="ChEBI" id="CHEBI:29033"/>
    </cofactor>
</comment>
<evidence type="ECO:0000313" key="5">
    <source>
        <dbReference type="EMBL" id="MBO1323240.1"/>
    </source>
</evidence>
<dbReference type="PANTHER" id="PTHR13096">
    <property type="entry name" value="MINA53 MYC INDUCED NUCLEAR ANTIGEN"/>
    <property type="match status" value="1"/>
</dbReference>
<dbReference type="GO" id="GO:0032453">
    <property type="term" value="F:histone H3K4 demethylase activity"/>
    <property type="evidence" value="ECO:0007669"/>
    <property type="project" value="TreeGrafter"/>
</dbReference>
<dbReference type="RefSeq" id="WP_207863302.1">
    <property type="nucleotide sequence ID" value="NZ_JAFREP010000054.1"/>
</dbReference>
<accession>A0A8J7QR25</accession>
<dbReference type="Proteomes" id="UP000664417">
    <property type="component" value="Unassembled WGS sequence"/>
</dbReference>
<keyword evidence="6" id="KW-1185">Reference proteome</keyword>
<comment type="caution">
    <text evidence="5">The sequence shown here is derived from an EMBL/GenBank/DDBJ whole genome shotgun (WGS) entry which is preliminary data.</text>
</comment>
<dbReference type="Gene3D" id="2.60.120.650">
    <property type="entry name" value="Cupin"/>
    <property type="match status" value="1"/>
</dbReference>
<dbReference type="SUPFAM" id="SSF51197">
    <property type="entry name" value="Clavaminate synthase-like"/>
    <property type="match status" value="1"/>
</dbReference>
<evidence type="ECO:0000259" key="4">
    <source>
        <dbReference type="PROSITE" id="PS51184"/>
    </source>
</evidence>
<dbReference type="GO" id="GO:0051864">
    <property type="term" value="F:histone H3K36 demethylase activity"/>
    <property type="evidence" value="ECO:0007669"/>
    <property type="project" value="TreeGrafter"/>
</dbReference>
<keyword evidence="2" id="KW-0479">Metal-binding</keyword>
<dbReference type="PROSITE" id="PS51184">
    <property type="entry name" value="JMJC"/>
    <property type="match status" value="1"/>
</dbReference>
<dbReference type="InterPro" id="IPR003347">
    <property type="entry name" value="JmjC_dom"/>
</dbReference>
<protein>
    <recommendedName>
        <fullName evidence="4">JmjC domain-containing protein</fullName>
    </recommendedName>
</protein>
<gene>
    <name evidence="5" type="ORF">J3U88_32545</name>
</gene>
<evidence type="ECO:0000256" key="2">
    <source>
        <dbReference type="ARBA" id="ARBA00022723"/>
    </source>
</evidence>
<feature type="domain" description="JmjC" evidence="4">
    <location>
        <begin position="102"/>
        <end position="245"/>
    </location>
</feature>
<evidence type="ECO:0000313" key="6">
    <source>
        <dbReference type="Proteomes" id="UP000664417"/>
    </source>
</evidence>
<keyword evidence="3" id="KW-0408">Iron</keyword>
<name>A0A8J7QR25_9BACT</name>
<dbReference type="AlphaFoldDB" id="A0A8J7QR25"/>
<dbReference type="EMBL" id="JAFREP010000054">
    <property type="protein sequence ID" value="MBO1323240.1"/>
    <property type="molecule type" value="Genomic_DNA"/>
</dbReference>
<dbReference type="GO" id="GO:0046872">
    <property type="term" value="F:metal ion binding"/>
    <property type="evidence" value="ECO:0007669"/>
    <property type="project" value="UniProtKB-KW"/>
</dbReference>
<dbReference type="Pfam" id="PF08007">
    <property type="entry name" value="JmjC_2"/>
    <property type="match status" value="1"/>
</dbReference>
<evidence type="ECO:0000256" key="3">
    <source>
        <dbReference type="ARBA" id="ARBA00023004"/>
    </source>
</evidence>
<sequence length="405" mass="45629">MTTTLSPQTTLNLDWLLQPFDAQTFIGEHWDQKLLHLQQRAGDFYQELFSLAAVDEVLQTGGWTPDELIVVKQGKHDGGDYLKADGLPNMAKLFEAFYQQGKTLQLYGVEKRHPGVAALCRQLERCFHQHAHATIFFTPPGCNGLNTHFDTKDAFILQISGRKHWLVYEHAMAWPSRVSDRFKVAPENYGELLVDATLQPGDLMYVPRGMLHAPSTHDELSLHLTIGFDSVTWFDVFQEALERARATMPEMRQAIRPDQFENPQSDLLQEQATRLANQMLTGAAPSDIIQQFRRNLHERTPAPADGHFRWLERLQHLDGHDRLRHREGVHPWVTVDDQQSDIIFAGGSVRGPASLADAMNFIATTPEFQVSAIGGGLSENAKVLLARRLIISGLLTFSEPGTVHT</sequence>
<organism evidence="5 6">
    <name type="scientific">Acanthopleuribacter pedis</name>
    <dbReference type="NCBI Taxonomy" id="442870"/>
    <lineage>
        <taxon>Bacteria</taxon>
        <taxon>Pseudomonadati</taxon>
        <taxon>Acidobacteriota</taxon>
        <taxon>Holophagae</taxon>
        <taxon>Acanthopleuribacterales</taxon>
        <taxon>Acanthopleuribacteraceae</taxon>
        <taxon>Acanthopleuribacter</taxon>
    </lineage>
</organism>